<dbReference type="NCBIfam" id="TIGR00741">
    <property type="entry name" value="yfiA"/>
    <property type="match status" value="1"/>
</dbReference>
<comment type="caution">
    <text evidence="4">The sequence shown here is derived from an EMBL/GenBank/DDBJ whole genome shotgun (WGS) entry which is preliminary data.</text>
</comment>
<sequence>MDIFITTRHFNAEEKIKAYLTEKLEKLENYFSKIVSIKAVLAKEGFRYAAELILTAKNINIVANEESDDIHSAIDLALHKLQKQLLKYRDKTKEYKSLKMSQEQQNQQEEEVE</sequence>
<organism evidence="4 5">
    <name type="scientific">Candidatus Taenaricola geysiri</name>
    <dbReference type="NCBI Taxonomy" id="1974752"/>
    <lineage>
        <taxon>Bacteria</taxon>
        <taxon>Pseudomonadati</taxon>
        <taxon>Candidatus Omnitrophota</taxon>
        <taxon>Candidatus Taenaricola</taxon>
    </lineage>
</organism>
<dbReference type="Proteomes" id="UP000231267">
    <property type="component" value="Unassembled WGS sequence"/>
</dbReference>
<dbReference type="InterPro" id="IPR003489">
    <property type="entry name" value="RHF/RaiA"/>
</dbReference>
<dbReference type="EMBL" id="PFGP01000093">
    <property type="protein sequence ID" value="PIW66321.1"/>
    <property type="molecule type" value="Genomic_DNA"/>
</dbReference>
<dbReference type="Pfam" id="PF02482">
    <property type="entry name" value="Ribosomal_S30AE"/>
    <property type="match status" value="1"/>
</dbReference>
<dbReference type="CDD" id="cd00552">
    <property type="entry name" value="RaiA"/>
    <property type="match status" value="1"/>
</dbReference>
<protein>
    <recommendedName>
        <fullName evidence="3">Ribosome hibernation promoting factor</fullName>
    </recommendedName>
</protein>
<evidence type="ECO:0000256" key="3">
    <source>
        <dbReference type="ARBA" id="ARBA00041148"/>
    </source>
</evidence>
<evidence type="ECO:0000256" key="2">
    <source>
        <dbReference type="ARBA" id="ARBA00038695"/>
    </source>
</evidence>
<comment type="subunit">
    <text evidence="2">Associates exclusively with 100S ribosomes, which are dimers of 70S ribosomes.</text>
</comment>
<evidence type="ECO:0000313" key="5">
    <source>
        <dbReference type="Proteomes" id="UP000231267"/>
    </source>
</evidence>
<dbReference type="GO" id="GO:0022627">
    <property type="term" value="C:cytosolic small ribosomal subunit"/>
    <property type="evidence" value="ECO:0007669"/>
    <property type="project" value="TreeGrafter"/>
</dbReference>
<evidence type="ECO:0000313" key="4">
    <source>
        <dbReference type="EMBL" id="PIW66321.1"/>
    </source>
</evidence>
<reference evidence="4 5" key="1">
    <citation type="submission" date="2017-09" db="EMBL/GenBank/DDBJ databases">
        <title>Depth-based differentiation of microbial function through sediment-hosted aquifers and enrichment of novel symbionts in the deep terrestrial subsurface.</title>
        <authorList>
            <person name="Probst A.J."/>
            <person name="Ladd B."/>
            <person name="Jarett J.K."/>
            <person name="Geller-Mcgrath D.E."/>
            <person name="Sieber C.M."/>
            <person name="Emerson J.B."/>
            <person name="Anantharaman K."/>
            <person name="Thomas B.C."/>
            <person name="Malmstrom R."/>
            <person name="Stieglmeier M."/>
            <person name="Klingl A."/>
            <person name="Woyke T."/>
            <person name="Ryan C.M."/>
            <person name="Banfield J.F."/>
        </authorList>
    </citation>
    <scope>NUCLEOTIDE SEQUENCE [LARGE SCALE GENOMIC DNA]</scope>
    <source>
        <strain evidence="4">CG12_big_fil_rev_8_21_14_0_65_43_15</strain>
    </source>
</reference>
<gene>
    <name evidence="4" type="primary">raiA</name>
    <name evidence="4" type="ORF">COW11_03870</name>
</gene>
<proteinExistence type="predicted"/>
<evidence type="ECO:0000256" key="1">
    <source>
        <dbReference type="ARBA" id="ARBA00022845"/>
    </source>
</evidence>
<name>A0A2J0LEP8_9BACT</name>
<dbReference type="GO" id="GO:0043024">
    <property type="term" value="F:ribosomal small subunit binding"/>
    <property type="evidence" value="ECO:0007669"/>
    <property type="project" value="TreeGrafter"/>
</dbReference>
<dbReference type="InterPro" id="IPR036567">
    <property type="entry name" value="RHF-like"/>
</dbReference>
<dbReference type="PANTHER" id="PTHR33231:SF1">
    <property type="entry name" value="30S RIBOSOMAL PROTEIN"/>
    <property type="match status" value="1"/>
</dbReference>
<keyword evidence="1" id="KW-0810">Translation regulation</keyword>
<dbReference type="AlphaFoldDB" id="A0A2J0LEP8"/>
<dbReference type="GO" id="GO:0045900">
    <property type="term" value="P:negative regulation of translational elongation"/>
    <property type="evidence" value="ECO:0007669"/>
    <property type="project" value="TreeGrafter"/>
</dbReference>
<accession>A0A2J0LEP8</accession>
<dbReference type="SUPFAM" id="SSF69754">
    <property type="entry name" value="Ribosome binding protein Y (YfiA homologue)"/>
    <property type="match status" value="1"/>
</dbReference>
<dbReference type="InterPro" id="IPR050574">
    <property type="entry name" value="HPF/YfiA_ribosome-assoc"/>
</dbReference>
<dbReference type="PANTHER" id="PTHR33231">
    <property type="entry name" value="30S RIBOSOMAL PROTEIN"/>
    <property type="match status" value="1"/>
</dbReference>
<dbReference type="Gene3D" id="3.30.160.100">
    <property type="entry name" value="Ribosome hibernation promotion factor-like"/>
    <property type="match status" value="1"/>
</dbReference>